<dbReference type="SUPFAM" id="SSF55424">
    <property type="entry name" value="FAD/NAD-linked reductases, dimerisation (C-terminal) domain"/>
    <property type="match status" value="1"/>
</dbReference>
<proteinExistence type="inferred from homology"/>
<feature type="domain" description="Pyridine nucleotide-disulphide oxidoreductase dimerisation" evidence="7">
    <location>
        <begin position="349"/>
        <end position="452"/>
    </location>
</feature>
<evidence type="ECO:0000256" key="1">
    <source>
        <dbReference type="ARBA" id="ARBA00007532"/>
    </source>
</evidence>
<dbReference type="GO" id="GO:0004148">
    <property type="term" value="F:dihydrolipoyl dehydrogenase (NADH) activity"/>
    <property type="evidence" value="ECO:0007669"/>
    <property type="project" value="UniProtKB-EC"/>
</dbReference>
<dbReference type="EC" id="1.8.1.4" evidence="9"/>
<keyword evidence="2" id="KW-0285">Flavoprotein</keyword>
<organism evidence="9 10">
    <name type="scientific">Marinobacter flavimaris</name>
    <dbReference type="NCBI Taxonomy" id="262076"/>
    <lineage>
        <taxon>Bacteria</taxon>
        <taxon>Pseudomonadati</taxon>
        <taxon>Pseudomonadota</taxon>
        <taxon>Gammaproteobacteria</taxon>
        <taxon>Pseudomonadales</taxon>
        <taxon>Marinobacteraceae</taxon>
        <taxon>Marinobacter</taxon>
    </lineage>
</organism>
<keyword evidence="5" id="KW-0547">Nucleotide-binding</keyword>
<keyword evidence="9" id="KW-0560">Oxidoreductase</keyword>
<keyword evidence="3 5" id="KW-0274">FAD</keyword>
<dbReference type="InterPro" id="IPR036188">
    <property type="entry name" value="FAD/NAD-bd_sf"/>
</dbReference>
<feature type="active site" description="Proton acceptor" evidence="4">
    <location>
        <position position="442"/>
    </location>
</feature>
<dbReference type="PRINTS" id="PR00368">
    <property type="entry name" value="FADPNR"/>
</dbReference>
<evidence type="ECO:0000313" key="9">
    <source>
        <dbReference type="EMBL" id="RDU40180.1"/>
    </source>
</evidence>
<evidence type="ECO:0000256" key="3">
    <source>
        <dbReference type="ARBA" id="ARBA00022827"/>
    </source>
</evidence>
<feature type="disulfide bond" description="Redox-active" evidence="6">
    <location>
        <begin position="43"/>
        <end position="48"/>
    </location>
</feature>
<evidence type="ECO:0000313" key="10">
    <source>
        <dbReference type="Proteomes" id="UP000256431"/>
    </source>
</evidence>
<dbReference type="GO" id="GO:0050660">
    <property type="term" value="F:flavin adenine dinucleotide binding"/>
    <property type="evidence" value="ECO:0007669"/>
    <property type="project" value="TreeGrafter"/>
</dbReference>
<evidence type="ECO:0000259" key="7">
    <source>
        <dbReference type="Pfam" id="PF02852"/>
    </source>
</evidence>
<dbReference type="InterPro" id="IPR023753">
    <property type="entry name" value="FAD/NAD-binding_dom"/>
</dbReference>
<keyword evidence="5" id="KW-0520">NAD</keyword>
<comment type="caution">
    <text evidence="9">The sequence shown here is derived from an EMBL/GenBank/DDBJ whole genome shotgun (WGS) entry which is preliminary data.</text>
</comment>
<dbReference type="Gene3D" id="3.50.50.60">
    <property type="entry name" value="FAD/NAD(P)-binding domain"/>
    <property type="match status" value="2"/>
</dbReference>
<dbReference type="PIRSF" id="PIRSF000350">
    <property type="entry name" value="Mercury_reductase_MerA"/>
    <property type="match status" value="1"/>
</dbReference>
<accession>A0A3D8H0D6</accession>
<evidence type="ECO:0000256" key="2">
    <source>
        <dbReference type="ARBA" id="ARBA00022630"/>
    </source>
</evidence>
<dbReference type="Pfam" id="PF07992">
    <property type="entry name" value="Pyr_redox_2"/>
    <property type="match status" value="1"/>
</dbReference>
<feature type="binding site" evidence="5">
    <location>
        <begin position="141"/>
        <end position="143"/>
    </location>
    <ligand>
        <name>FAD</name>
        <dbReference type="ChEBI" id="CHEBI:57692"/>
    </ligand>
</feature>
<dbReference type="InterPro" id="IPR001100">
    <property type="entry name" value="Pyr_nuc-diS_OxRdtase"/>
</dbReference>
<dbReference type="PANTHER" id="PTHR43014:SF4">
    <property type="entry name" value="PYRIDINE NUCLEOTIDE-DISULFIDE OXIDOREDUCTASE RCLA-RELATED"/>
    <property type="match status" value="1"/>
</dbReference>
<dbReference type="GO" id="GO:0003955">
    <property type="term" value="F:NAD(P)H dehydrogenase (quinone) activity"/>
    <property type="evidence" value="ECO:0007669"/>
    <property type="project" value="TreeGrafter"/>
</dbReference>
<sequence>MLKRKVDVAIIGTGTAGMGAYREARKHTDSIALIEGSHYGTTCARVGCMPSKLLIAAAEASHGARHAGIFGLNVPTVETDGAAVMERVRRERDRFVGFVVDDVDEFDDSHKVRGYARFVDTHRLQIDNGLEITADRIVIATGSRPFIPEVLEGAGNRLLVNDDVFELEHLPTSVLVVGAGVIGLELGQALSRLNVNVTMLSRNESVGGIADSEIRKIAADTFQSEFDLVLHAEVLAAKETLNGVQVTYRTSGGIVHTVVVDYVLAATGRIPNTDKLGLENTGIALDARGVPDSDRYTMQTSAPHIFIAGDANNELPLLHEASDEGRIAGSNAGTFPTVERGHRSAGLGVVFSDPQVASIGKRAHELAPHTFITGAVSFHNQGRSRVMAKNQGMLKVYADKHSGILLGAEMFGPAAEHIGHLLAWAVQQSLTVNEILGMPFYHPVIEEGVRTAFRNAAEQLKKIEREEASHAVA</sequence>
<dbReference type="NCBIfam" id="NF004939">
    <property type="entry name" value="PRK06292.1-1"/>
    <property type="match status" value="1"/>
</dbReference>
<dbReference type="RefSeq" id="WP_104270997.1">
    <property type="nucleotide sequence ID" value="NZ_PSSW01000007.1"/>
</dbReference>
<feature type="binding site" evidence="5">
    <location>
        <position position="52"/>
    </location>
    <ligand>
        <name>FAD</name>
        <dbReference type="ChEBI" id="CHEBI:57692"/>
    </ligand>
</feature>
<dbReference type="EMBL" id="QRDH01000007">
    <property type="protein sequence ID" value="RDU40180.1"/>
    <property type="molecule type" value="Genomic_DNA"/>
</dbReference>
<gene>
    <name evidence="9" type="ORF">DXI23_15510</name>
</gene>
<feature type="domain" description="FAD/NAD(P)-binding" evidence="8">
    <location>
        <begin position="7"/>
        <end position="325"/>
    </location>
</feature>
<dbReference type="Gene3D" id="3.30.390.30">
    <property type="match status" value="1"/>
</dbReference>
<evidence type="ECO:0000256" key="5">
    <source>
        <dbReference type="PIRSR" id="PIRSR000350-3"/>
    </source>
</evidence>
<feature type="binding site" evidence="5">
    <location>
        <begin position="178"/>
        <end position="185"/>
    </location>
    <ligand>
        <name>NAD(+)</name>
        <dbReference type="ChEBI" id="CHEBI:57540"/>
    </ligand>
</feature>
<feature type="binding site" evidence="5">
    <location>
        <position position="310"/>
    </location>
    <ligand>
        <name>FAD</name>
        <dbReference type="ChEBI" id="CHEBI:57692"/>
    </ligand>
</feature>
<dbReference type="SUPFAM" id="SSF51905">
    <property type="entry name" value="FAD/NAD(P)-binding domain"/>
    <property type="match status" value="1"/>
</dbReference>
<dbReference type="PANTHER" id="PTHR43014">
    <property type="entry name" value="MERCURIC REDUCTASE"/>
    <property type="match status" value="1"/>
</dbReference>
<comment type="similarity">
    <text evidence="1">Belongs to the class-I pyridine nucleotide-disulfide oxidoreductase family.</text>
</comment>
<name>A0A3D8H0D6_9GAMM</name>
<evidence type="ECO:0000256" key="6">
    <source>
        <dbReference type="PIRSR" id="PIRSR000350-4"/>
    </source>
</evidence>
<dbReference type="InterPro" id="IPR016156">
    <property type="entry name" value="FAD/NAD-linked_Rdtase_dimer_sf"/>
</dbReference>
<reference evidence="9 10" key="1">
    <citation type="submission" date="2018-08" db="EMBL/GenBank/DDBJ databases">
        <title>Genome sequence of Marinobacter flavimaris KCTC 12185.</title>
        <authorList>
            <person name="Chun J."/>
            <person name="Kim B.-Y."/>
            <person name="Choi S.-B."/>
            <person name="Kwak M.-J."/>
        </authorList>
    </citation>
    <scope>NUCLEOTIDE SEQUENCE [LARGE SCALE GENOMIC DNA]</scope>
    <source>
        <strain evidence="9 10">KCTC 12185</strain>
    </source>
</reference>
<dbReference type="InterPro" id="IPR004099">
    <property type="entry name" value="Pyr_nucl-diS_OxRdtase_dimer"/>
</dbReference>
<protein>
    <submittedName>
        <fullName evidence="9">Dihydrolipoyl dehydrogenase</fullName>
        <ecNumber evidence="9">1.8.1.4</ecNumber>
    </submittedName>
</protein>
<dbReference type="AlphaFoldDB" id="A0A3D8H0D6"/>
<evidence type="ECO:0000259" key="8">
    <source>
        <dbReference type="Pfam" id="PF07992"/>
    </source>
</evidence>
<feature type="binding site" evidence="5">
    <location>
        <position position="268"/>
    </location>
    <ligand>
        <name>NAD(+)</name>
        <dbReference type="ChEBI" id="CHEBI:57540"/>
    </ligand>
</feature>
<comment type="cofactor">
    <cofactor evidence="5">
        <name>FAD</name>
        <dbReference type="ChEBI" id="CHEBI:57692"/>
    </cofactor>
    <text evidence="5">Binds 1 FAD per subunit.</text>
</comment>
<dbReference type="Proteomes" id="UP000256431">
    <property type="component" value="Unassembled WGS sequence"/>
</dbReference>
<keyword evidence="10" id="KW-1185">Reference proteome</keyword>
<evidence type="ECO:0000256" key="4">
    <source>
        <dbReference type="PIRSR" id="PIRSR000350-2"/>
    </source>
</evidence>
<dbReference type="PRINTS" id="PR00411">
    <property type="entry name" value="PNDRDTASEI"/>
</dbReference>
<dbReference type="Pfam" id="PF02852">
    <property type="entry name" value="Pyr_redox_dim"/>
    <property type="match status" value="1"/>
</dbReference>